<sequence length="111" mass="11976">METPSETSGVSVPNTSLAVSASAARQVHGKRAAQDAALGPLQEEKTSPISGGEPRAKRPCHDLSEKCSARAKDLSSCSFLRNLWKVAESDCFQPIWWGNDGDFIVIEEPFS</sequence>
<proteinExistence type="predicted"/>
<dbReference type="AlphaFoldDB" id="A0A803XQF9"/>
<reference evidence="2" key="1">
    <citation type="journal article" date="2010" name="PLoS Biol.">
        <title>Multi-platform next-generation sequencing of the domestic turkey (Meleagris gallopavo): genome assembly and analysis.</title>
        <authorList>
            <person name="Dalloul R.A."/>
            <person name="Long J.A."/>
            <person name="Zimin A.V."/>
            <person name="Aslam L."/>
            <person name="Beal K."/>
            <person name="Blomberg L.A."/>
            <person name="Bouffard P."/>
            <person name="Burt D.W."/>
            <person name="Crasta O."/>
            <person name="Crooijmans R.P."/>
            <person name="Cooper K."/>
            <person name="Coulombe R.A."/>
            <person name="De S."/>
            <person name="Delany M.E."/>
            <person name="Dodgson J.B."/>
            <person name="Dong J.J."/>
            <person name="Evans C."/>
            <person name="Frederickson K.M."/>
            <person name="Flicek P."/>
            <person name="Florea L."/>
            <person name="Folkerts O."/>
            <person name="Groenen M.A."/>
            <person name="Harkins T.T."/>
            <person name="Herrero J."/>
            <person name="Hoffmann S."/>
            <person name="Megens H.J."/>
            <person name="Jiang A."/>
            <person name="de Jong P."/>
            <person name="Kaiser P."/>
            <person name="Kim H."/>
            <person name="Kim K.W."/>
            <person name="Kim S."/>
            <person name="Langenberger D."/>
            <person name="Lee M.K."/>
            <person name="Lee T."/>
            <person name="Mane S."/>
            <person name="Marcais G."/>
            <person name="Marz M."/>
            <person name="McElroy A.P."/>
            <person name="Modise T."/>
            <person name="Nefedov M."/>
            <person name="Notredame C."/>
            <person name="Paton I.R."/>
            <person name="Payne W.S."/>
            <person name="Pertea G."/>
            <person name="Prickett D."/>
            <person name="Puiu D."/>
            <person name="Qioa D."/>
            <person name="Raineri E."/>
            <person name="Ruffier M."/>
            <person name="Salzberg S.L."/>
            <person name="Schatz M.C."/>
            <person name="Scheuring C."/>
            <person name="Schmidt C.J."/>
            <person name="Schroeder S."/>
            <person name="Searle S.M."/>
            <person name="Smith E.J."/>
            <person name="Smith J."/>
            <person name="Sonstegard T.S."/>
            <person name="Stadler P.F."/>
            <person name="Tafer H."/>
            <person name="Tu Z.J."/>
            <person name="Van Tassell C.P."/>
            <person name="Vilella A.J."/>
            <person name="Williams K.P."/>
            <person name="Yorke J.A."/>
            <person name="Zhang L."/>
            <person name="Zhang H.B."/>
            <person name="Zhang X."/>
            <person name="Zhang Y."/>
            <person name="Reed K.M."/>
        </authorList>
    </citation>
    <scope>NUCLEOTIDE SEQUENCE [LARGE SCALE GENOMIC DNA]</scope>
</reference>
<reference evidence="2" key="2">
    <citation type="submission" date="2025-08" db="UniProtKB">
        <authorList>
            <consortium name="Ensembl"/>
        </authorList>
    </citation>
    <scope>IDENTIFICATION</scope>
</reference>
<protein>
    <recommendedName>
        <fullName evidence="4">HSF-type DNA-binding domain-containing protein</fullName>
    </recommendedName>
</protein>
<dbReference type="Proteomes" id="UP000001645">
    <property type="component" value="Unplaced"/>
</dbReference>
<keyword evidence="3" id="KW-1185">Reference proteome</keyword>
<evidence type="ECO:0000256" key="1">
    <source>
        <dbReference type="SAM" id="MobiDB-lite"/>
    </source>
</evidence>
<evidence type="ECO:0000313" key="2">
    <source>
        <dbReference type="Ensembl" id="ENSMGAP00000021755.1"/>
    </source>
</evidence>
<evidence type="ECO:0008006" key="4">
    <source>
        <dbReference type="Google" id="ProtNLM"/>
    </source>
</evidence>
<dbReference type="GeneTree" id="ENSGT01070000257215"/>
<dbReference type="Ensembl" id="ENSMGAT00000024281.1">
    <property type="protein sequence ID" value="ENSMGAP00000021755.1"/>
    <property type="gene ID" value="ENSMGAG00000020284.1"/>
</dbReference>
<evidence type="ECO:0000313" key="3">
    <source>
        <dbReference type="Proteomes" id="UP000001645"/>
    </source>
</evidence>
<dbReference type="InParanoid" id="A0A803XQF9"/>
<feature type="region of interest" description="Disordered" evidence="1">
    <location>
        <begin position="21"/>
        <end position="60"/>
    </location>
</feature>
<accession>A0A803XQF9</accession>
<reference evidence="2" key="3">
    <citation type="submission" date="2025-09" db="UniProtKB">
        <authorList>
            <consortium name="Ensembl"/>
        </authorList>
    </citation>
    <scope>IDENTIFICATION</scope>
</reference>
<organism evidence="2 3">
    <name type="scientific">Meleagris gallopavo</name>
    <name type="common">Wild turkey</name>
    <dbReference type="NCBI Taxonomy" id="9103"/>
    <lineage>
        <taxon>Eukaryota</taxon>
        <taxon>Metazoa</taxon>
        <taxon>Chordata</taxon>
        <taxon>Craniata</taxon>
        <taxon>Vertebrata</taxon>
        <taxon>Euteleostomi</taxon>
        <taxon>Archelosauria</taxon>
        <taxon>Archosauria</taxon>
        <taxon>Dinosauria</taxon>
        <taxon>Saurischia</taxon>
        <taxon>Theropoda</taxon>
        <taxon>Coelurosauria</taxon>
        <taxon>Aves</taxon>
        <taxon>Neognathae</taxon>
        <taxon>Galloanserae</taxon>
        <taxon>Galliformes</taxon>
        <taxon>Phasianidae</taxon>
        <taxon>Meleagridinae</taxon>
        <taxon>Meleagris</taxon>
    </lineage>
</organism>
<name>A0A803XQF9_MELGA</name>